<reference evidence="3" key="1">
    <citation type="journal article" date="2011" name="Genome Biol.">
        <title>Comparative genomics of the social amoebae Dictyostelium discoideum and Dictyostelium purpureum.</title>
        <authorList>
            <consortium name="US DOE Joint Genome Institute (JGI-PGF)"/>
            <person name="Sucgang R."/>
            <person name="Kuo A."/>
            <person name="Tian X."/>
            <person name="Salerno W."/>
            <person name="Parikh A."/>
            <person name="Feasley C.L."/>
            <person name="Dalin E."/>
            <person name="Tu H."/>
            <person name="Huang E."/>
            <person name="Barry K."/>
            <person name="Lindquist E."/>
            <person name="Shapiro H."/>
            <person name="Bruce D."/>
            <person name="Schmutz J."/>
            <person name="Salamov A."/>
            <person name="Fey P."/>
            <person name="Gaudet P."/>
            <person name="Anjard C."/>
            <person name="Babu M.M."/>
            <person name="Basu S."/>
            <person name="Bushmanova Y."/>
            <person name="van der Wel H."/>
            <person name="Katoh-Kurasawa M."/>
            <person name="Dinh C."/>
            <person name="Coutinho P.M."/>
            <person name="Saito T."/>
            <person name="Elias M."/>
            <person name="Schaap P."/>
            <person name="Kay R.R."/>
            <person name="Henrissat B."/>
            <person name="Eichinger L."/>
            <person name="Rivero F."/>
            <person name="Putnam N.H."/>
            <person name="West C.M."/>
            <person name="Loomis W.F."/>
            <person name="Chisholm R.L."/>
            <person name="Shaulsky G."/>
            <person name="Strassmann J.E."/>
            <person name="Queller D.C."/>
            <person name="Kuspa A."/>
            <person name="Grigoriev I.V."/>
        </authorList>
    </citation>
    <scope>NUCLEOTIDE SEQUENCE [LARGE SCALE GENOMIC DNA]</scope>
    <source>
        <strain evidence="3">QSDP1</strain>
    </source>
</reference>
<dbReference type="KEGG" id="dpp:DICPUDRAFT_74842"/>
<accession>F0Z8W7</accession>
<feature type="domain" description="EGF-like" evidence="1">
    <location>
        <begin position="21"/>
        <end position="115"/>
    </location>
</feature>
<dbReference type="InterPro" id="IPR053331">
    <property type="entry name" value="EGF-like_comC"/>
</dbReference>
<evidence type="ECO:0000313" key="2">
    <source>
        <dbReference type="EMBL" id="EGC39649.1"/>
    </source>
</evidence>
<keyword evidence="3" id="KW-1185">Reference proteome</keyword>
<dbReference type="InParanoid" id="F0Z8W7"/>
<dbReference type="GeneID" id="10509774"/>
<dbReference type="PANTHER" id="PTHR24032">
    <property type="entry name" value="EGF-LIKE DOMAIN-CONTAINING PROTEIN-RELATED-RELATED"/>
    <property type="match status" value="1"/>
</dbReference>
<dbReference type="PANTHER" id="PTHR24032:SF8">
    <property type="entry name" value="EGF-LIKE DOMAIN-CONTAINING PROTEIN"/>
    <property type="match status" value="1"/>
</dbReference>
<dbReference type="RefSeq" id="XP_003283870.1">
    <property type="nucleotide sequence ID" value="XM_003283822.1"/>
</dbReference>
<dbReference type="EMBL" id="GL870954">
    <property type="protein sequence ID" value="EGC39649.1"/>
    <property type="molecule type" value="Genomic_DNA"/>
</dbReference>
<protein>
    <recommendedName>
        <fullName evidence="1">EGF-like domain-containing protein</fullName>
    </recommendedName>
</protein>
<evidence type="ECO:0000259" key="1">
    <source>
        <dbReference type="Pfam" id="PF24141"/>
    </source>
</evidence>
<dbReference type="VEuPathDB" id="AmoebaDB:DICPUDRAFT_74842"/>
<dbReference type="AlphaFoldDB" id="F0Z8W7"/>
<gene>
    <name evidence="2" type="ORF">DICPUDRAFT_74842</name>
</gene>
<dbReference type="InterPro" id="IPR057013">
    <property type="entry name" value="LRR_ComC"/>
</dbReference>
<dbReference type="Pfam" id="PF24141">
    <property type="entry name" value="LRR_ComC"/>
    <property type="match status" value="1"/>
</dbReference>
<evidence type="ECO:0000313" key="3">
    <source>
        <dbReference type="Proteomes" id="UP000001064"/>
    </source>
</evidence>
<dbReference type="Proteomes" id="UP000001064">
    <property type="component" value="Unassembled WGS sequence"/>
</dbReference>
<organism evidence="2 3">
    <name type="scientific">Dictyostelium purpureum</name>
    <name type="common">Slime mold</name>
    <dbReference type="NCBI Taxonomy" id="5786"/>
    <lineage>
        <taxon>Eukaryota</taxon>
        <taxon>Amoebozoa</taxon>
        <taxon>Evosea</taxon>
        <taxon>Eumycetozoa</taxon>
        <taxon>Dictyostelia</taxon>
        <taxon>Dictyosteliales</taxon>
        <taxon>Dictyosteliaceae</taxon>
        <taxon>Dictyostelium</taxon>
    </lineage>
</organism>
<name>F0Z8W7_DICPU</name>
<sequence length="146" mass="16956">MTNLFQCLYVREVVSFAPAIDFHVKGEFPFSKLPNGIQFFDYNIGNLKKLPDYRTFDYTDIYYFSCYAHPLTQDLPKWDGSKNNITTLMLSQNSLTGTIDESYCSVILIVYSNLLTGWKIAFSFILNNKNAIHSLNKEKKRQKEIN</sequence>
<dbReference type="OrthoDB" id="1424602at2759"/>
<proteinExistence type="predicted"/>